<keyword evidence="6 7" id="KW-0472">Membrane</keyword>
<feature type="transmembrane region" description="Helical" evidence="7">
    <location>
        <begin position="60"/>
        <end position="82"/>
    </location>
</feature>
<gene>
    <name evidence="9" type="ORF">D1832_07345</name>
</gene>
<keyword evidence="4 7" id="KW-0812">Transmembrane</keyword>
<dbReference type="AlphaFoldDB" id="A0A417Z514"/>
<evidence type="ECO:0000256" key="6">
    <source>
        <dbReference type="ARBA" id="ARBA00023136"/>
    </source>
</evidence>
<evidence type="ECO:0000313" key="10">
    <source>
        <dbReference type="Proteomes" id="UP000285376"/>
    </source>
</evidence>
<dbReference type="InterPro" id="IPR051322">
    <property type="entry name" value="AA_ABC_Transporter_Permease"/>
</dbReference>
<dbReference type="Gene3D" id="1.10.3720.10">
    <property type="entry name" value="MetI-like"/>
    <property type="match status" value="1"/>
</dbReference>
<name>A0A417Z514_9MICO</name>
<feature type="domain" description="ABC transmembrane type-1" evidence="8">
    <location>
        <begin position="21"/>
        <end position="215"/>
    </location>
</feature>
<dbReference type="PANTHER" id="PTHR30450:SF14">
    <property type="entry name" value="TRANSPORTER, PERMEASE PROTEIN, PUTATIVE-RELATED"/>
    <property type="match status" value="1"/>
</dbReference>
<dbReference type="InterPro" id="IPR000515">
    <property type="entry name" value="MetI-like"/>
</dbReference>
<evidence type="ECO:0000256" key="1">
    <source>
        <dbReference type="ARBA" id="ARBA00004651"/>
    </source>
</evidence>
<dbReference type="GO" id="GO:0048473">
    <property type="term" value="P:D-methionine transmembrane transport"/>
    <property type="evidence" value="ECO:0007669"/>
    <property type="project" value="TreeGrafter"/>
</dbReference>
<dbReference type="PANTHER" id="PTHR30450">
    <property type="entry name" value="ABC TRANSPORTER PERMEASE"/>
    <property type="match status" value="1"/>
</dbReference>
<keyword evidence="3" id="KW-1003">Cell membrane</keyword>
<comment type="subcellular location">
    <subcellularLocation>
        <location evidence="1 7">Cell membrane</location>
        <topology evidence="1 7">Multi-pass membrane protein</topology>
    </subcellularLocation>
</comment>
<dbReference type="PROSITE" id="PS50928">
    <property type="entry name" value="ABC_TM1"/>
    <property type="match status" value="1"/>
</dbReference>
<dbReference type="RefSeq" id="WP_118913286.1">
    <property type="nucleotide sequence ID" value="NZ_CBCRVH010000005.1"/>
</dbReference>
<evidence type="ECO:0000259" key="8">
    <source>
        <dbReference type="PROSITE" id="PS50928"/>
    </source>
</evidence>
<dbReference type="Pfam" id="PF00528">
    <property type="entry name" value="BPD_transp_1"/>
    <property type="match status" value="1"/>
</dbReference>
<evidence type="ECO:0000256" key="4">
    <source>
        <dbReference type="ARBA" id="ARBA00022692"/>
    </source>
</evidence>
<evidence type="ECO:0000256" key="7">
    <source>
        <dbReference type="RuleBase" id="RU363032"/>
    </source>
</evidence>
<dbReference type="InterPro" id="IPR035906">
    <property type="entry name" value="MetI-like_sf"/>
</dbReference>
<dbReference type="GO" id="GO:0005886">
    <property type="term" value="C:plasma membrane"/>
    <property type="evidence" value="ECO:0007669"/>
    <property type="project" value="UniProtKB-SubCell"/>
</dbReference>
<keyword evidence="2 7" id="KW-0813">Transport</keyword>
<dbReference type="Proteomes" id="UP000285376">
    <property type="component" value="Unassembled WGS sequence"/>
</dbReference>
<dbReference type="SUPFAM" id="SSF161098">
    <property type="entry name" value="MetI-like"/>
    <property type="match status" value="1"/>
</dbReference>
<evidence type="ECO:0000256" key="5">
    <source>
        <dbReference type="ARBA" id="ARBA00022989"/>
    </source>
</evidence>
<feature type="transmembrane region" description="Helical" evidence="7">
    <location>
        <begin position="150"/>
        <end position="175"/>
    </location>
</feature>
<keyword evidence="5 7" id="KW-1133">Transmembrane helix</keyword>
<dbReference type="CDD" id="cd06261">
    <property type="entry name" value="TM_PBP2"/>
    <property type="match status" value="1"/>
</dbReference>
<evidence type="ECO:0000256" key="3">
    <source>
        <dbReference type="ARBA" id="ARBA00022475"/>
    </source>
</evidence>
<dbReference type="EMBL" id="QWLM01000007">
    <property type="protein sequence ID" value="RHW45813.1"/>
    <property type="molecule type" value="Genomic_DNA"/>
</dbReference>
<accession>A0A417Z514</accession>
<feature type="transmembrane region" description="Helical" evidence="7">
    <location>
        <begin position="25"/>
        <end position="48"/>
    </location>
</feature>
<comment type="caution">
    <text evidence="9">The sequence shown here is derived from an EMBL/GenBank/DDBJ whole genome shotgun (WGS) entry which is preliminary data.</text>
</comment>
<comment type="similarity">
    <text evidence="7">Belongs to the binding-protein-dependent transport system permease family.</text>
</comment>
<sequence length="225" mass="23778">MKVITADTDWSALRPVLWESVGQTLLMVSATIVLGGLFGLVLGVLLNTTRRGGIMANPTVHTILNVLVNIIRPIPFIIFAAALGPLTLLATGSTIGTTSMIFPLTIAATFGISRIVEQNLVSVDPGVIEAAQAMGASPWRIIRTVLIPEALAPLILGYTFALVAVIDMTAVVGAMGGGGLGNFALAYGYQRYQWAVTWAAVVIIIVFVQIAQFIGNALARKALRH</sequence>
<reference evidence="9 10" key="1">
    <citation type="submission" date="2018-08" db="EMBL/GenBank/DDBJ databases">
        <title>Whole genome sequence analysis of Dermacoccus abyssi bacteria isolated from Deep Mariana trench Micromonospora spp reveals genes involved in the environmental adaptation and production of secondary metabolites.</title>
        <authorList>
            <person name="Abdel-Mageed W.M."/>
            <person name="Lehri B."/>
            <person name="Nouioui I."/>
            <person name="Goodfellow I."/>
            <person name="Jaspars M."/>
            <person name="Karlyshev A."/>
        </authorList>
    </citation>
    <scope>NUCLEOTIDE SEQUENCE [LARGE SCALE GENOMIC DNA]</scope>
    <source>
        <strain evidence="9 10">MT1.1</strain>
    </source>
</reference>
<proteinExistence type="inferred from homology"/>
<feature type="transmembrane region" description="Helical" evidence="7">
    <location>
        <begin position="88"/>
        <end position="112"/>
    </location>
</feature>
<protein>
    <submittedName>
        <fullName evidence="9">ABC transporter permease subunit</fullName>
    </submittedName>
</protein>
<evidence type="ECO:0000256" key="2">
    <source>
        <dbReference type="ARBA" id="ARBA00022448"/>
    </source>
</evidence>
<evidence type="ECO:0000313" key="9">
    <source>
        <dbReference type="EMBL" id="RHW45813.1"/>
    </source>
</evidence>
<feature type="transmembrane region" description="Helical" evidence="7">
    <location>
        <begin position="195"/>
        <end position="219"/>
    </location>
</feature>
<organism evidence="9 10">
    <name type="scientific">Dermacoccus abyssi</name>
    <dbReference type="NCBI Taxonomy" id="322596"/>
    <lineage>
        <taxon>Bacteria</taxon>
        <taxon>Bacillati</taxon>
        <taxon>Actinomycetota</taxon>
        <taxon>Actinomycetes</taxon>
        <taxon>Micrococcales</taxon>
        <taxon>Dermacoccaceae</taxon>
        <taxon>Dermacoccus</taxon>
    </lineage>
</organism>